<dbReference type="AlphaFoldDB" id="A0A449ADL8"/>
<evidence type="ECO:0000256" key="1">
    <source>
        <dbReference type="SAM" id="Coils"/>
    </source>
</evidence>
<keyword evidence="4" id="KW-1185">Reference proteome</keyword>
<evidence type="ECO:0000256" key="2">
    <source>
        <dbReference type="SAM" id="Phobius"/>
    </source>
</evidence>
<feature type="coiled-coil region" evidence="1">
    <location>
        <begin position="31"/>
        <end position="65"/>
    </location>
</feature>
<protein>
    <submittedName>
        <fullName evidence="3">Uncharacterized protein</fullName>
    </submittedName>
</protein>
<dbReference type="OrthoDB" id="9999236at2"/>
<dbReference type="EMBL" id="LR214972">
    <property type="protein sequence ID" value="VEU63073.1"/>
    <property type="molecule type" value="Genomic_DNA"/>
</dbReference>
<dbReference type="RefSeq" id="WP_129621269.1">
    <property type="nucleotide sequence ID" value="NZ_LR214972.1"/>
</dbReference>
<accession>A0A449ADL8</accession>
<sequence>MKQSNQAHDYAILRLLFLREIEAELKKFSKKKYLNAKKQKYQDLLLKLQKQLQQFQIHNNDLKINKLAFDKIKREQIISKLKWYFIAGLLVFLLTIGIVIYLV</sequence>
<keyword evidence="2" id="KW-0472">Membrane</keyword>
<evidence type="ECO:0000313" key="3">
    <source>
        <dbReference type="EMBL" id="VEU63073.1"/>
    </source>
</evidence>
<feature type="transmembrane region" description="Helical" evidence="2">
    <location>
        <begin position="83"/>
        <end position="102"/>
    </location>
</feature>
<reference evidence="3 4" key="1">
    <citation type="submission" date="2019-01" db="EMBL/GenBank/DDBJ databases">
        <authorList>
            <consortium name="Pathogen Informatics"/>
        </authorList>
    </citation>
    <scope>NUCLEOTIDE SEQUENCE [LARGE SCALE GENOMIC DNA]</scope>
    <source>
        <strain evidence="3 4">NCTC10118</strain>
    </source>
</reference>
<organism evidence="3 4">
    <name type="scientific">Mycoplasmopsis bovirhinis</name>
    <dbReference type="NCBI Taxonomy" id="29553"/>
    <lineage>
        <taxon>Bacteria</taxon>
        <taxon>Bacillati</taxon>
        <taxon>Mycoplasmatota</taxon>
        <taxon>Mycoplasmoidales</taxon>
        <taxon>Metamycoplasmataceae</taxon>
        <taxon>Mycoplasmopsis</taxon>
    </lineage>
</organism>
<keyword evidence="2" id="KW-1133">Transmembrane helix</keyword>
<keyword evidence="2" id="KW-0812">Transmembrane</keyword>
<name>A0A449ADL8_9BACT</name>
<dbReference type="Proteomes" id="UP000289952">
    <property type="component" value="Chromosome"/>
</dbReference>
<gene>
    <name evidence="3" type="ORF">NCTC10118_00279</name>
</gene>
<evidence type="ECO:0000313" key="4">
    <source>
        <dbReference type="Proteomes" id="UP000289952"/>
    </source>
</evidence>
<proteinExistence type="predicted"/>
<keyword evidence="1" id="KW-0175">Coiled coil</keyword>